<name>A0A0A1MQP6_9BACI</name>
<evidence type="ECO:0000313" key="1">
    <source>
        <dbReference type="EMBL" id="CEI82054.1"/>
    </source>
</evidence>
<dbReference type="Proteomes" id="UP000040453">
    <property type="component" value="Unassembled WGS sequence"/>
</dbReference>
<keyword evidence="2" id="KW-1185">Reference proteome</keyword>
<dbReference type="STRING" id="545501.BN997_01909"/>
<gene>
    <name evidence="1" type="ORF">BN997_01909</name>
</gene>
<dbReference type="EMBL" id="CDGG01000001">
    <property type="protein sequence ID" value="CEI82054.1"/>
    <property type="molecule type" value="Genomic_DNA"/>
</dbReference>
<dbReference type="AlphaFoldDB" id="A0A0A1MQP6"/>
<reference evidence="1 2" key="1">
    <citation type="submission" date="2014-11" db="EMBL/GenBank/DDBJ databases">
        <authorList>
            <person name="Urmite Genomes Urmite Genomes"/>
        </authorList>
    </citation>
    <scope>NUCLEOTIDE SEQUENCE [LARGE SCALE GENOMIC DNA]</scope>
    <source>
        <strain evidence="1 2">Oc5</strain>
    </source>
</reference>
<evidence type="ECO:0000313" key="2">
    <source>
        <dbReference type="Proteomes" id="UP000040453"/>
    </source>
</evidence>
<protein>
    <submittedName>
        <fullName evidence="1">Uncharacterized protein</fullName>
    </submittedName>
</protein>
<proteinExistence type="predicted"/>
<accession>A0A0A1MQP6</accession>
<organism evidence="1 2">
    <name type="scientific">Oceanobacillus oncorhynchi</name>
    <dbReference type="NCBI Taxonomy" id="545501"/>
    <lineage>
        <taxon>Bacteria</taxon>
        <taxon>Bacillati</taxon>
        <taxon>Bacillota</taxon>
        <taxon>Bacilli</taxon>
        <taxon>Bacillales</taxon>
        <taxon>Bacillaceae</taxon>
        <taxon>Oceanobacillus</taxon>
    </lineage>
</organism>
<sequence>MENENTFTVQVQVYLDNLFHEIKQITGNQFVIIQKIVL</sequence>